<keyword evidence="10 15" id="KW-0798">TonB box</keyword>
<keyword evidence="5" id="KW-0410">Iron transport</keyword>
<accession>A0A4Q7RSW4</accession>
<dbReference type="Pfam" id="PF00593">
    <property type="entry name" value="TonB_dep_Rec_b-barrel"/>
    <property type="match status" value="1"/>
</dbReference>
<dbReference type="Gene3D" id="2.40.170.20">
    <property type="entry name" value="TonB-dependent receptor, beta-barrel domain"/>
    <property type="match status" value="1"/>
</dbReference>
<comment type="similarity">
    <text evidence="2 14 15">Belongs to the TonB-dependent receptor family.</text>
</comment>
<keyword evidence="4 14" id="KW-1134">Transmembrane beta strand</keyword>
<gene>
    <name evidence="19" type="ORF">EV147_3415</name>
</gene>
<evidence type="ECO:0000256" key="13">
    <source>
        <dbReference type="ARBA" id="ARBA00023237"/>
    </source>
</evidence>
<evidence type="ECO:0000256" key="8">
    <source>
        <dbReference type="ARBA" id="ARBA00023004"/>
    </source>
</evidence>
<evidence type="ECO:0000256" key="16">
    <source>
        <dbReference type="SAM" id="SignalP"/>
    </source>
</evidence>
<evidence type="ECO:0000256" key="11">
    <source>
        <dbReference type="ARBA" id="ARBA00023136"/>
    </source>
</evidence>
<dbReference type="PANTHER" id="PTHR32552">
    <property type="entry name" value="FERRICHROME IRON RECEPTOR-RELATED"/>
    <property type="match status" value="1"/>
</dbReference>
<evidence type="ECO:0000256" key="12">
    <source>
        <dbReference type="ARBA" id="ARBA00023170"/>
    </source>
</evidence>
<keyword evidence="12 19" id="KW-0675">Receptor</keyword>
<evidence type="ECO:0000256" key="9">
    <source>
        <dbReference type="ARBA" id="ARBA00023065"/>
    </source>
</evidence>
<dbReference type="Gene3D" id="2.170.130.10">
    <property type="entry name" value="TonB-dependent receptor, plug domain"/>
    <property type="match status" value="1"/>
</dbReference>
<organism evidence="19 20">
    <name type="scientific">Cupriavidus agavae</name>
    <dbReference type="NCBI Taxonomy" id="1001822"/>
    <lineage>
        <taxon>Bacteria</taxon>
        <taxon>Pseudomonadati</taxon>
        <taxon>Pseudomonadota</taxon>
        <taxon>Betaproteobacteria</taxon>
        <taxon>Burkholderiales</taxon>
        <taxon>Burkholderiaceae</taxon>
        <taxon>Cupriavidus</taxon>
    </lineage>
</organism>
<dbReference type="AlphaFoldDB" id="A0A4Q7RSW4"/>
<dbReference type="EMBL" id="SGXM01000004">
    <property type="protein sequence ID" value="RZT36751.1"/>
    <property type="molecule type" value="Genomic_DNA"/>
</dbReference>
<dbReference type="InterPro" id="IPR039426">
    <property type="entry name" value="TonB-dep_rcpt-like"/>
</dbReference>
<feature type="domain" description="TonB-dependent receptor plug" evidence="18">
    <location>
        <begin position="70"/>
        <end position="168"/>
    </location>
</feature>
<keyword evidence="6 14" id="KW-0812">Transmembrane</keyword>
<dbReference type="InterPro" id="IPR000531">
    <property type="entry name" value="Beta-barrel_TonB"/>
</dbReference>
<dbReference type="PANTHER" id="PTHR32552:SF68">
    <property type="entry name" value="FERRICHROME OUTER MEMBRANE TRANSPORTER_PHAGE RECEPTOR"/>
    <property type="match status" value="1"/>
</dbReference>
<dbReference type="NCBIfam" id="TIGR01783">
    <property type="entry name" value="TonB-siderophor"/>
    <property type="match status" value="1"/>
</dbReference>
<dbReference type="GO" id="GO:0009279">
    <property type="term" value="C:cell outer membrane"/>
    <property type="evidence" value="ECO:0007669"/>
    <property type="project" value="UniProtKB-SubCell"/>
</dbReference>
<feature type="signal peptide" evidence="16">
    <location>
        <begin position="1"/>
        <end position="29"/>
    </location>
</feature>
<protein>
    <submittedName>
        <fullName evidence="19">Iron complex outermembrane receptor protein</fullName>
    </submittedName>
</protein>
<dbReference type="CDD" id="cd01347">
    <property type="entry name" value="ligand_gated_channel"/>
    <property type="match status" value="1"/>
</dbReference>
<dbReference type="InterPro" id="IPR037066">
    <property type="entry name" value="Plug_dom_sf"/>
</dbReference>
<dbReference type="InterPro" id="IPR010105">
    <property type="entry name" value="TonB_sidphr_rcpt"/>
</dbReference>
<feature type="domain" description="TonB-dependent receptor-like beta-barrel" evidence="17">
    <location>
        <begin position="262"/>
        <end position="675"/>
    </location>
</feature>
<evidence type="ECO:0000313" key="20">
    <source>
        <dbReference type="Proteomes" id="UP000291078"/>
    </source>
</evidence>
<dbReference type="InterPro" id="IPR036942">
    <property type="entry name" value="Beta-barrel_TonB_sf"/>
</dbReference>
<dbReference type="OrthoDB" id="127311at2"/>
<evidence type="ECO:0000256" key="5">
    <source>
        <dbReference type="ARBA" id="ARBA00022496"/>
    </source>
</evidence>
<name>A0A4Q7RSW4_9BURK</name>
<feature type="chain" id="PRO_5020640902" evidence="16">
    <location>
        <begin position="30"/>
        <end position="706"/>
    </location>
</feature>
<comment type="subcellular location">
    <subcellularLocation>
        <location evidence="1 14">Cell outer membrane</location>
        <topology evidence="1 14">Multi-pass membrane protein</topology>
    </subcellularLocation>
</comment>
<keyword evidence="20" id="KW-1185">Reference proteome</keyword>
<evidence type="ECO:0000256" key="4">
    <source>
        <dbReference type="ARBA" id="ARBA00022452"/>
    </source>
</evidence>
<dbReference type="PROSITE" id="PS52016">
    <property type="entry name" value="TONB_DEPENDENT_REC_3"/>
    <property type="match status" value="1"/>
</dbReference>
<keyword evidence="8" id="KW-0408">Iron</keyword>
<keyword evidence="11 14" id="KW-0472">Membrane</keyword>
<evidence type="ECO:0000313" key="19">
    <source>
        <dbReference type="EMBL" id="RZT36751.1"/>
    </source>
</evidence>
<sequence>MFPRRRPLAIAAQSLFVSAFALPSLPALGAEEPAVTSLPSVTVSAAADQYVDVGFATRRPAGVSKSGEAVADTPQSITVITRDLMDGQQAQSLGDALQNSAGVVTNVYGRRGWDDFIIRGQRASESLFADGLLVDTNNRVSQELFGVERVEVFKGPASVLFGAVQPGGLVNMVTKRPRPELFGELGLTVGNYGFRQVTADVGTPLKPGSKAAFRLTALAMDSDDPTDYVWYRNRYVAPSLTLDLGERTDFTILASHNDRHYVRQQGLPVNGTVVPNINGVVPNSRFIGEPGATPYDGEQNRIGYALTHRFDSGWTVNQNLRYQTSSLTGMFVTAGAMARNSQLLARGVTDQSFKGDSFGVDTNVQKTFAFTGHQHSLTFGVDYRHTKEDRLQKTCRVGALNVYNPVYGAAITCPAGFNTDSTDSLNALGLYVRDQVRVADRWTLTGGLRYETARSASRNHLNASRVDTDDNAVTGSAAVMYDLTHWARPYVSFATSFLPNAGTDVAGNPFKPEKGRQYEIGVKFDTPGKAGLVTLAAFDLTRRNVLSSDPVNIGFNVAVGEQRSRGFEFELMQDFGNGFSVTGAYAYIASEVTEDTTTSYVGQPLNNVPRHSFSMWGQYRFRGALAGWYVGAGVRGESAKRGYSYGYTVPGYTVADFGFGYTATHWRAAFNLKNVFDKQYYASGLNNNVLPVGNPRVAMFNVVLNY</sequence>
<proteinExistence type="inferred from homology"/>
<dbReference type="SUPFAM" id="SSF56935">
    <property type="entry name" value="Porins"/>
    <property type="match status" value="1"/>
</dbReference>
<dbReference type="GO" id="GO:0015344">
    <property type="term" value="F:siderophore uptake transmembrane transporter activity"/>
    <property type="evidence" value="ECO:0007669"/>
    <property type="project" value="TreeGrafter"/>
</dbReference>
<dbReference type="RefSeq" id="WP_130392372.1">
    <property type="nucleotide sequence ID" value="NZ_SGXM01000004.1"/>
</dbReference>
<reference evidence="19 20" key="1">
    <citation type="journal article" date="2015" name="Stand. Genomic Sci.">
        <title>Genomic Encyclopedia of Bacterial and Archaeal Type Strains, Phase III: the genomes of soil and plant-associated and newly described type strains.</title>
        <authorList>
            <person name="Whitman W.B."/>
            <person name="Woyke T."/>
            <person name="Klenk H.P."/>
            <person name="Zhou Y."/>
            <person name="Lilburn T.G."/>
            <person name="Beck B.J."/>
            <person name="De Vos P."/>
            <person name="Vandamme P."/>
            <person name="Eisen J.A."/>
            <person name="Garrity G."/>
            <person name="Hugenholtz P."/>
            <person name="Kyrpides N.C."/>
        </authorList>
    </citation>
    <scope>NUCLEOTIDE SEQUENCE [LARGE SCALE GENOMIC DNA]</scope>
    <source>
        <strain evidence="19 20">ASC-9842</strain>
    </source>
</reference>
<dbReference type="InterPro" id="IPR012910">
    <property type="entry name" value="Plug_dom"/>
</dbReference>
<dbReference type="GO" id="GO:0015891">
    <property type="term" value="P:siderophore transport"/>
    <property type="evidence" value="ECO:0007669"/>
    <property type="project" value="InterPro"/>
</dbReference>
<evidence type="ECO:0000259" key="18">
    <source>
        <dbReference type="Pfam" id="PF07715"/>
    </source>
</evidence>
<keyword evidence="13 14" id="KW-0998">Cell outer membrane</keyword>
<evidence type="ECO:0000256" key="3">
    <source>
        <dbReference type="ARBA" id="ARBA00022448"/>
    </source>
</evidence>
<keyword evidence="7 16" id="KW-0732">Signal</keyword>
<keyword evidence="3 14" id="KW-0813">Transport</keyword>
<evidence type="ECO:0000259" key="17">
    <source>
        <dbReference type="Pfam" id="PF00593"/>
    </source>
</evidence>
<evidence type="ECO:0000256" key="10">
    <source>
        <dbReference type="ARBA" id="ARBA00023077"/>
    </source>
</evidence>
<dbReference type="GO" id="GO:0038023">
    <property type="term" value="F:signaling receptor activity"/>
    <property type="evidence" value="ECO:0007669"/>
    <property type="project" value="InterPro"/>
</dbReference>
<dbReference type="Proteomes" id="UP000291078">
    <property type="component" value="Unassembled WGS sequence"/>
</dbReference>
<evidence type="ECO:0000256" key="6">
    <source>
        <dbReference type="ARBA" id="ARBA00022692"/>
    </source>
</evidence>
<evidence type="ECO:0000256" key="7">
    <source>
        <dbReference type="ARBA" id="ARBA00022729"/>
    </source>
</evidence>
<dbReference type="Pfam" id="PF07715">
    <property type="entry name" value="Plug"/>
    <property type="match status" value="1"/>
</dbReference>
<keyword evidence="9" id="KW-0406">Ion transport</keyword>
<evidence type="ECO:0000256" key="15">
    <source>
        <dbReference type="RuleBase" id="RU003357"/>
    </source>
</evidence>
<evidence type="ECO:0000256" key="14">
    <source>
        <dbReference type="PROSITE-ProRule" id="PRU01360"/>
    </source>
</evidence>
<evidence type="ECO:0000256" key="2">
    <source>
        <dbReference type="ARBA" id="ARBA00009810"/>
    </source>
</evidence>
<evidence type="ECO:0000256" key="1">
    <source>
        <dbReference type="ARBA" id="ARBA00004571"/>
    </source>
</evidence>
<comment type="caution">
    <text evidence="19">The sequence shown here is derived from an EMBL/GenBank/DDBJ whole genome shotgun (WGS) entry which is preliminary data.</text>
</comment>